<accession>A0ABM3NHN7</accession>
<keyword evidence="3" id="KW-1185">Reference proteome</keyword>
<gene>
    <name evidence="4" type="primary">CDCA5</name>
</gene>
<sequence>MSERRTRSGGAAQRSGPRTPSSTQSPRRSQRKSGPDLPSTLPEIWPKASPAAPVRKPIVLKKIVAHTVKTPSVHTPRRSPRSLRGRRRAHSTPVVKPEVQPVEKQEPEDPQVSGEPVLEPSSSEQPRNLQPEPTVTFLFILLSTAEPKESKDPEGDAEIQEDQFLDKEDWGARRTSQEISHLHNDCMRLRESLSTIQADNLALGEKLQRLLNLSYKSLQEEAEALQEEVKAVHEGAQAIQEGAQADPEEAQAVPEDARAIQGVALSPLP</sequence>
<feature type="compositionally biased region" description="Polar residues" evidence="2">
    <location>
        <begin position="120"/>
        <end position="132"/>
    </location>
</feature>
<dbReference type="InterPro" id="IPR018605">
    <property type="entry name" value="Sororin"/>
</dbReference>
<feature type="compositionally biased region" description="Basic residues" evidence="2">
    <location>
        <begin position="75"/>
        <end position="90"/>
    </location>
</feature>
<feature type="coiled-coil region" evidence="1">
    <location>
        <begin position="208"/>
        <end position="235"/>
    </location>
</feature>
<evidence type="ECO:0000313" key="3">
    <source>
        <dbReference type="Proteomes" id="UP001652583"/>
    </source>
</evidence>
<dbReference type="PANTHER" id="PTHR31092:SF2">
    <property type="entry name" value="SORORIN"/>
    <property type="match status" value="1"/>
</dbReference>
<dbReference type="GeneID" id="106971152"/>
<keyword evidence="1" id="KW-0175">Coiled coil</keyword>
<evidence type="ECO:0000256" key="1">
    <source>
        <dbReference type="SAM" id="Coils"/>
    </source>
</evidence>
<dbReference type="Proteomes" id="UP001652583">
    <property type="component" value="Chromosome D1"/>
</dbReference>
<reference evidence="4" key="1">
    <citation type="submission" date="2025-08" db="UniProtKB">
        <authorList>
            <consortium name="RefSeq"/>
        </authorList>
    </citation>
    <scope>IDENTIFICATION</scope>
    <source>
        <tissue evidence="4">Blood</tissue>
    </source>
</reference>
<feature type="region of interest" description="Disordered" evidence="2">
    <location>
        <begin position="65"/>
        <end position="132"/>
    </location>
</feature>
<protein>
    <submittedName>
        <fullName evidence="4">Sororin isoform X2</fullName>
    </submittedName>
</protein>
<dbReference type="PANTHER" id="PTHR31092">
    <property type="entry name" value="SORORIN"/>
    <property type="match status" value="1"/>
</dbReference>
<name>A0ABM3NHN7_ACIJB</name>
<dbReference type="RefSeq" id="XP_053058930.1">
    <property type="nucleotide sequence ID" value="XM_053202955.1"/>
</dbReference>
<organism evidence="3 4">
    <name type="scientific">Acinonyx jubatus</name>
    <name type="common">Cheetah</name>
    <dbReference type="NCBI Taxonomy" id="32536"/>
    <lineage>
        <taxon>Eukaryota</taxon>
        <taxon>Metazoa</taxon>
        <taxon>Chordata</taxon>
        <taxon>Craniata</taxon>
        <taxon>Vertebrata</taxon>
        <taxon>Euteleostomi</taxon>
        <taxon>Mammalia</taxon>
        <taxon>Eutheria</taxon>
        <taxon>Laurasiatheria</taxon>
        <taxon>Carnivora</taxon>
        <taxon>Feliformia</taxon>
        <taxon>Felidae</taxon>
        <taxon>Felinae</taxon>
        <taxon>Acinonyx</taxon>
    </lineage>
</organism>
<feature type="compositionally biased region" description="Low complexity" evidence="2">
    <location>
        <begin position="14"/>
        <end position="27"/>
    </location>
</feature>
<evidence type="ECO:0000313" key="4">
    <source>
        <dbReference type="RefSeq" id="XP_053058930.1"/>
    </source>
</evidence>
<evidence type="ECO:0000256" key="2">
    <source>
        <dbReference type="SAM" id="MobiDB-lite"/>
    </source>
</evidence>
<feature type="region of interest" description="Disordered" evidence="2">
    <location>
        <begin position="145"/>
        <end position="171"/>
    </location>
</feature>
<proteinExistence type="predicted"/>
<feature type="region of interest" description="Disordered" evidence="2">
    <location>
        <begin position="1"/>
        <end position="53"/>
    </location>
</feature>